<feature type="transmembrane region" description="Helical" evidence="6">
    <location>
        <begin position="88"/>
        <end position="107"/>
    </location>
</feature>
<dbReference type="GO" id="GO:0015920">
    <property type="term" value="P:lipopolysaccharide transport"/>
    <property type="evidence" value="ECO:0007669"/>
    <property type="project" value="TreeGrafter"/>
</dbReference>
<feature type="transmembrane region" description="Helical" evidence="6">
    <location>
        <begin position="6"/>
        <end position="25"/>
    </location>
</feature>
<organism evidence="7">
    <name type="scientific">marine sediment metagenome</name>
    <dbReference type="NCBI Taxonomy" id="412755"/>
    <lineage>
        <taxon>unclassified sequences</taxon>
        <taxon>metagenomes</taxon>
        <taxon>ecological metagenomes</taxon>
    </lineage>
</organism>
<keyword evidence="5 6" id="KW-0472">Membrane</keyword>
<dbReference type="AlphaFoldDB" id="X1GZ79"/>
<evidence type="ECO:0000256" key="3">
    <source>
        <dbReference type="ARBA" id="ARBA00022692"/>
    </source>
</evidence>
<keyword evidence="3 6" id="KW-0812">Transmembrane</keyword>
<comment type="caution">
    <text evidence="7">The sequence shown here is derived from an EMBL/GenBank/DDBJ whole genome shotgun (WGS) entry which is preliminary data.</text>
</comment>
<dbReference type="PANTHER" id="PTHR33529">
    <property type="entry name" value="SLR0882 PROTEIN-RELATED"/>
    <property type="match status" value="1"/>
</dbReference>
<protein>
    <recommendedName>
        <fullName evidence="8">YjgP/YjgQ family permease</fullName>
    </recommendedName>
</protein>
<dbReference type="PANTHER" id="PTHR33529:SF6">
    <property type="entry name" value="YJGP_YJGQ FAMILY PERMEASE"/>
    <property type="match status" value="1"/>
</dbReference>
<dbReference type="GO" id="GO:0043190">
    <property type="term" value="C:ATP-binding cassette (ABC) transporter complex"/>
    <property type="evidence" value="ECO:0007669"/>
    <property type="project" value="TreeGrafter"/>
</dbReference>
<keyword evidence="2" id="KW-1003">Cell membrane</keyword>
<evidence type="ECO:0000256" key="5">
    <source>
        <dbReference type="ARBA" id="ARBA00023136"/>
    </source>
</evidence>
<evidence type="ECO:0000256" key="1">
    <source>
        <dbReference type="ARBA" id="ARBA00004651"/>
    </source>
</evidence>
<feature type="non-terminal residue" evidence="7">
    <location>
        <position position="1"/>
    </location>
</feature>
<gene>
    <name evidence="7" type="ORF">S03H2_52037</name>
</gene>
<comment type="subcellular location">
    <subcellularLocation>
        <location evidence="1">Cell membrane</location>
        <topology evidence="1">Multi-pass membrane protein</topology>
    </subcellularLocation>
</comment>
<proteinExistence type="predicted"/>
<keyword evidence="4 6" id="KW-1133">Transmembrane helix</keyword>
<name>X1GZ79_9ZZZZ</name>
<evidence type="ECO:0000313" key="7">
    <source>
        <dbReference type="EMBL" id="GAH63221.1"/>
    </source>
</evidence>
<accession>X1GZ79</accession>
<evidence type="ECO:0000256" key="6">
    <source>
        <dbReference type="SAM" id="Phobius"/>
    </source>
</evidence>
<feature type="non-terminal residue" evidence="7">
    <location>
        <position position="260"/>
    </location>
</feature>
<dbReference type="Pfam" id="PF03739">
    <property type="entry name" value="LptF_LptG"/>
    <property type="match status" value="1"/>
</dbReference>
<dbReference type="EMBL" id="BARU01033047">
    <property type="protein sequence ID" value="GAH63221.1"/>
    <property type="molecule type" value="Genomic_DNA"/>
</dbReference>
<feature type="transmembrane region" description="Helical" evidence="6">
    <location>
        <begin position="37"/>
        <end position="62"/>
    </location>
</feature>
<sequence length="260" mass="28928">AKVTVLTTVVVTVIMAVLAVIEPLRDRGLSGGQALKLFFYILPVMFSLTLPVAGLFAATIVYGRFSQDNELMASRASGICTLSLLRPAVWLGVIVSLITLSLSLWAAPRLLRASQRSFRANLKHAAYHRLMTKRHIKLQGNDLIIHADRVDPKSGWLGGVVVVDHSNDLDANVAVAASAKPDFVERGEETHVVFHCTNPDSMRQSGLTEVDVRKRLFLRHAKLPNPFKDKPKFYDWPKLCRVRAKPMESDIILEQLAKIQ</sequence>
<evidence type="ECO:0000256" key="4">
    <source>
        <dbReference type="ARBA" id="ARBA00022989"/>
    </source>
</evidence>
<evidence type="ECO:0000256" key="2">
    <source>
        <dbReference type="ARBA" id="ARBA00022475"/>
    </source>
</evidence>
<dbReference type="InterPro" id="IPR005495">
    <property type="entry name" value="LptG/LptF_permease"/>
</dbReference>
<reference evidence="7" key="1">
    <citation type="journal article" date="2014" name="Front. Microbiol.">
        <title>High frequency of phylogenetically diverse reductive dehalogenase-homologous genes in deep subseafloor sedimentary metagenomes.</title>
        <authorList>
            <person name="Kawai M."/>
            <person name="Futagami T."/>
            <person name="Toyoda A."/>
            <person name="Takaki Y."/>
            <person name="Nishi S."/>
            <person name="Hori S."/>
            <person name="Arai W."/>
            <person name="Tsubouchi T."/>
            <person name="Morono Y."/>
            <person name="Uchiyama I."/>
            <person name="Ito T."/>
            <person name="Fujiyama A."/>
            <person name="Inagaki F."/>
            <person name="Takami H."/>
        </authorList>
    </citation>
    <scope>NUCLEOTIDE SEQUENCE</scope>
    <source>
        <strain evidence="7">Expedition CK06-06</strain>
    </source>
</reference>
<evidence type="ECO:0008006" key="8">
    <source>
        <dbReference type="Google" id="ProtNLM"/>
    </source>
</evidence>